<gene>
    <name evidence="9" type="ORF">ACFFNY_19625</name>
</gene>
<evidence type="ECO:0000256" key="2">
    <source>
        <dbReference type="ARBA" id="ARBA00022448"/>
    </source>
</evidence>
<organism evidence="9 10">
    <name type="scientific">Paenibacillus hodogayensis</name>
    <dbReference type="NCBI Taxonomy" id="279208"/>
    <lineage>
        <taxon>Bacteria</taxon>
        <taxon>Bacillati</taxon>
        <taxon>Bacillota</taxon>
        <taxon>Bacilli</taxon>
        <taxon>Bacillales</taxon>
        <taxon>Paenibacillaceae</taxon>
        <taxon>Paenibacillus</taxon>
    </lineage>
</organism>
<feature type="domain" description="ABC transmembrane type-1" evidence="8">
    <location>
        <begin position="75"/>
        <end position="279"/>
    </location>
</feature>
<dbReference type="CDD" id="cd06261">
    <property type="entry name" value="TM_PBP2"/>
    <property type="match status" value="1"/>
</dbReference>
<sequence length="294" mass="32705">MLNYRSPSRIVFNIFNYTLFAALSVSIIIPFINAIAISLSDYGAVLSGKIGLWPVNFNLLAYKKLVANYLFINSILNTVFLTAVNTVLGVTVALCAAYALAHKQFIGRKIAFNFILITMYFSGGLIPTFLLVKGLGLGNTYWALILPGMVSTFYIIIYKNMIDQLPKEIMESAEIDGAGEFSLLFRVVLPLVLPMTMAFVIFSAVAHWNEWFGVLLYIKDKSKWTLQFQLREIMSSGLSNSAKDLEVAANPGQQIHAENLKMAALMITVLPIICVYPFLQKYFIHGQFVGAVKG</sequence>
<proteinExistence type="inferred from homology"/>
<protein>
    <submittedName>
        <fullName evidence="9">Carbohydrate ABC transporter permease</fullName>
    </submittedName>
</protein>
<dbReference type="EMBL" id="JBHMAG010000013">
    <property type="protein sequence ID" value="MFB9753784.1"/>
    <property type="molecule type" value="Genomic_DNA"/>
</dbReference>
<feature type="transmembrane region" description="Helical" evidence="7">
    <location>
        <begin position="112"/>
        <end position="135"/>
    </location>
</feature>
<feature type="transmembrane region" description="Helical" evidence="7">
    <location>
        <begin position="183"/>
        <end position="206"/>
    </location>
</feature>
<dbReference type="PANTHER" id="PTHR43744">
    <property type="entry name" value="ABC TRANSPORTER PERMEASE PROTEIN MG189-RELATED-RELATED"/>
    <property type="match status" value="1"/>
</dbReference>
<comment type="similarity">
    <text evidence="7">Belongs to the binding-protein-dependent transport system permease family.</text>
</comment>
<keyword evidence="6 7" id="KW-0472">Membrane</keyword>
<keyword evidence="10" id="KW-1185">Reference proteome</keyword>
<reference evidence="9 10" key="1">
    <citation type="submission" date="2024-09" db="EMBL/GenBank/DDBJ databases">
        <authorList>
            <person name="Sun Q."/>
            <person name="Mori K."/>
        </authorList>
    </citation>
    <scope>NUCLEOTIDE SEQUENCE [LARGE SCALE GENOMIC DNA]</scope>
    <source>
        <strain evidence="9 10">JCM 12520</strain>
    </source>
</reference>
<evidence type="ECO:0000256" key="5">
    <source>
        <dbReference type="ARBA" id="ARBA00022989"/>
    </source>
</evidence>
<keyword evidence="3" id="KW-1003">Cell membrane</keyword>
<dbReference type="Gene3D" id="1.10.3720.10">
    <property type="entry name" value="MetI-like"/>
    <property type="match status" value="1"/>
</dbReference>
<feature type="transmembrane region" description="Helical" evidence="7">
    <location>
        <begin position="75"/>
        <end position="100"/>
    </location>
</feature>
<accession>A0ABV5VZP7</accession>
<dbReference type="PROSITE" id="PS50928">
    <property type="entry name" value="ABC_TM1"/>
    <property type="match status" value="1"/>
</dbReference>
<dbReference type="Proteomes" id="UP001589619">
    <property type="component" value="Unassembled WGS sequence"/>
</dbReference>
<evidence type="ECO:0000313" key="10">
    <source>
        <dbReference type="Proteomes" id="UP001589619"/>
    </source>
</evidence>
<feature type="transmembrane region" description="Helical" evidence="7">
    <location>
        <begin position="12"/>
        <end position="37"/>
    </location>
</feature>
<feature type="transmembrane region" description="Helical" evidence="7">
    <location>
        <begin position="141"/>
        <end position="162"/>
    </location>
</feature>
<evidence type="ECO:0000256" key="6">
    <source>
        <dbReference type="ARBA" id="ARBA00023136"/>
    </source>
</evidence>
<name>A0ABV5VZP7_9BACL</name>
<dbReference type="Pfam" id="PF00528">
    <property type="entry name" value="BPD_transp_1"/>
    <property type="match status" value="1"/>
</dbReference>
<keyword evidence="5 7" id="KW-1133">Transmembrane helix</keyword>
<evidence type="ECO:0000313" key="9">
    <source>
        <dbReference type="EMBL" id="MFB9753784.1"/>
    </source>
</evidence>
<feature type="transmembrane region" description="Helical" evidence="7">
    <location>
        <begin position="260"/>
        <end position="279"/>
    </location>
</feature>
<keyword evidence="4 7" id="KW-0812">Transmembrane</keyword>
<evidence type="ECO:0000256" key="4">
    <source>
        <dbReference type="ARBA" id="ARBA00022692"/>
    </source>
</evidence>
<comment type="caution">
    <text evidence="9">The sequence shown here is derived from an EMBL/GenBank/DDBJ whole genome shotgun (WGS) entry which is preliminary data.</text>
</comment>
<comment type="subcellular location">
    <subcellularLocation>
        <location evidence="1 7">Cell membrane</location>
        <topology evidence="1 7">Multi-pass membrane protein</topology>
    </subcellularLocation>
</comment>
<evidence type="ECO:0000256" key="7">
    <source>
        <dbReference type="RuleBase" id="RU363032"/>
    </source>
</evidence>
<evidence type="ECO:0000256" key="1">
    <source>
        <dbReference type="ARBA" id="ARBA00004651"/>
    </source>
</evidence>
<dbReference type="RefSeq" id="WP_344914979.1">
    <property type="nucleotide sequence ID" value="NZ_BAAAYO010000014.1"/>
</dbReference>
<evidence type="ECO:0000259" key="8">
    <source>
        <dbReference type="PROSITE" id="PS50928"/>
    </source>
</evidence>
<keyword evidence="2 7" id="KW-0813">Transport</keyword>
<dbReference type="InterPro" id="IPR035906">
    <property type="entry name" value="MetI-like_sf"/>
</dbReference>
<dbReference type="InterPro" id="IPR000515">
    <property type="entry name" value="MetI-like"/>
</dbReference>
<dbReference type="SUPFAM" id="SSF161098">
    <property type="entry name" value="MetI-like"/>
    <property type="match status" value="1"/>
</dbReference>
<dbReference type="PANTHER" id="PTHR43744:SF9">
    <property type="entry name" value="POLYGALACTURONAN_RHAMNOGALACTURONAN TRANSPORT SYSTEM PERMEASE PROTEIN YTCP"/>
    <property type="match status" value="1"/>
</dbReference>
<evidence type="ECO:0000256" key="3">
    <source>
        <dbReference type="ARBA" id="ARBA00022475"/>
    </source>
</evidence>